<feature type="region of interest" description="Disordered" evidence="1">
    <location>
        <begin position="266"/>
        <end position="287"/>
    </location>
</feature>
<dbReference type="SUPFAM" id="SSF53448">
    <property type="entry name" value="Nucleotide-diphospho-sugar transferases"/>
    <property type="match status" value="1"/>
</dbReference>
<name>A0A6U0JI84_9EUKA</name>
<gene>
    <name evidence="2" type="ORF">SSP0437_LOCUS9885</name>
    <name evidence="3" type="ORF">SSP0437_LOCUS9886</name>
</gene>
<protein>
    <recommendedName>
        <fullName evidence="4">Hexosyltransferase</fullName>
    </recommendedName>
</protein>
<proteinExistence type="predicted"/>
<evidence type="ECO:0000313" key="3">
    <source>
        <dbReference type="EMBL" id="CAD9304370.1"/>
    </source>
</evidence>
<dbReference type="PANTHER" id="PTHR35105">
    <property type="entry name" value="EXPRESSED PROTEIN"/>
    <property type="match status" value="1"/>
</dbReference>
<dbReference type="PANTHER" id="PTHR35105:SF3">
    <property type="entry name" value="EXPRESSED PROTEIN"/>
    <property type="match status" value="1"/>
</dbReference>
<organism evidence="2">
    <name type="scientific">Sexangularia sp. CB-2014</name>
    <dbReference type="NCBI Taxonomy" id="1486929"/>
    <lineage>
        <taxon>Eukaryota</taxon>
        <taxon>Amoebozoa</taxon>
        <taxon>Tubulinea</taxon>
        <taxon>Elardia</taxon>
        <taxon>Arcellinida</taxon>
        <taxon>Arcellinida incertae sedis</taxon>
        <taxon>Sexangularia</taxon>
    </lineage>
</organism>
<accession>A0A6U0JI84</accession>
<evidence type="ECO:0008006" key="4">
    <source>
        <dbReference type="Google" id="ProtNLM"/>
    </source>
</evidence>
<dbReference type="EMBL" id="HBGL01012635">
    <property type="protein sequence ID" value="CAD9304370.1"/>
    <property type="molecule type" value="Transcribed_RNA"/>
</dbReference>
<dbReference type="EMBL" id="HBGL01012634">
    <property type="protein sequence ID" value="CAD9304368.1"/>
    <property type="molecule type" value="Transcribed_RNA"/>
</dbReference>
<dbReference type="AlphaFoldDB" id="A0A6U0JI84"/>
<reference evidence="2" key="1">
    <citation type="submission" date="2021-01" db="EMBL/GenBank/DDBJ databases">
        <authorList>
            <person name="Corre E."/>
            <person name="Pelletier E."/>
            <person name="Niang G."/>
            <person name="Scheremetjew M."/>
            <person name="Finn R."/>
            <person name="Kale V."/>
            <person name="Holt S."/>
            <person name="Cochrane G."/>
            <person name="Meng A."/>
            <person name="Brown T."/>
            <person name="Cohen L."/>
        </authorList>
    </citation>
    <scope>NUCLEOTIDE SEQUENCE</scope>
    <source>
        <strain evidence="2">ATCC 50979</strain>
    </source>
</reference>
<evidence type="ECO:0000313" key="2">
    <source>
        <dbReference type="EMBL" id="CAD9304368.1"/>
    </source>
</evidence>
<sequence>MLDNVADTFSSESPLLLGIGYDSHEPIAFSVAWHSACVTTSIPIACMRLAAPVVAAALPTYTRPHDPKQSTEFTYLRFLLPLLASRSTEGGIYFKWALFIDDDMLFTDDIANLVADAWSNSGPDCAVYTVQHPQGLTPTSSTKLANVPQTDYPRKNWSSVMLFNLYHPVMSTLTPEYVSTASPADLHRLLWLTDERKQLGRLPGRWNWLVGWYNSDEHGSASLVHYTDGGPWYPDHRADGMDYGDEWIAALRLFEESLTSQRSLGPYERFSARDPPSPKWSGYPNSDDPYWTPDEEEAWQEHVRTTLIADELIFAKEHGTLPVIDVYVP</sequence>
<dbReference type="InterPro" id="IPR029044">
    <property type="entry name" value="Nucleotide-diphossugar_trans"/>
</dbReference>
<dbReference type="Gene3D" id="3.90.550.10">
    <property type="entry name" value="Spore Coat Polysaccharide Biosynthesis Protein SpsA, Chain A"/>
    <property type="match status" value="1"/>
</dbReference>
<evidence type="ECO:0000256" key="1">
    <source>
        <dbReference type="SAM" id="MobiDB-lite"/>
    </source>
</evidence>